<feature type="compositionally biased region" description="Basic residues" evidence="5">
    <location>
        <begin position="123"/>
        <end position="138"/>
    </location>
</feature>
<dbReference type="GO" id="GO:0008381">
    <property type="term" value="F:mechanosensitive monoatomic ion channel activity"/>
    <property type="evidence" value="ECO:0007669"/>
    <property type="project" value="TreeGrafter"/>
</dbReference>
<sequence length="138" mass="14405">MVRNQLVGFISFIREKGVVGLAVGLAIGTAATGLVNQIVGSLVTPLVDLVVGKDGLKGLNLTVQIGNRAGVFAIGSAIDALLRFIALAVVIYFIVMGLKLDRLDKKAEAAAEAAADKASAKPAPKRKRTTVKKPTARR</sequence>
<dbReference type="GO" id="GO:0016020">
    <property type="term" value="C:membrane"/>
    <property type="evidence" value="ECO:0007669"/>
    <property type="project" value="UniProtKB-SubCell"/>
</dbReference>
<feature type="transmembrane region" description="Helical" evidence="6">
    <location>
        <begin position="18"/>
        <end position="39"/>
    </location>
</feature>
<dbReference type="Pfam" id="PF01741">
    <property type="entry name" value="MscL"/>
    <property type="match status" value="1"/>
</dbReference>
<comment type="caution">
    <text evidence="7">The sequence shown here is derived from an EMBL/GenBank/DDBJ whole genome shotgun (WGS) entry which is preliminary data.</text>
</comment>
<gene>
    <name evidence="7" type="ORF">EOT04_02420</name>
</gene>
<accession>A0A4V1J7K3</accession>
<feature type="region of interest" description="Disordered" evidence="5">
    <location>
        <begin position="113"/>
        <end position="138"/>
    </location>
</feature>
<keyword evidence="4 6" id="KW-0472">Membrane</keyword>
<evidence type="ECO:0000256" key="3">
    <source>
        <dbReference type="ARBA" id="ARBA00022989"/>
    </source>
</evidence>
<dbReference type="Gene3D" id="1.10.1200.120">
    <property type="entry name" value="Large-conductance mechanosensitive channel, MscL, domain 1"/>
    <property type="match status" value="1"/>
</dbReference>
<evidence type="ECO:0000256" key="2">
    <source>
        <dbReference type="ARBA" id="ARBA00022692"/>
    </source>
</evidence>
<name>A0A4V1J7K3_9BACT</name>
<dbReference type="InterPro" id="IPR037673">
    <property type="entry name" value="MSC/AndL"/>
</dbReference>
<evidence type="ECO:0000313" key="8">
    <source>
        <dbReference type="Proteomes" id="UP000289269"/>
    </source>
</evidence>
<proteinExistence type="predicted"/>
<dbReference type="PANTHER" id="PTHR30266">
    <property type="entry name" value="MECHANOSENSITIVE CHANNEL MSCL"/>
    <property type="match status" value="1"/>
</dbReference>
<dbReference type="SUPFAM" id="SSF81330">
    <property type="entry name" value="Gated mechanosensitive channel"/>
    <property type="match status" value="1"/>
</dbReference>
<dbReference type="Proteomes" id="UP000289269">
    <property type="component" value="Unassembled WGS sequence"/>
</dbReference>
<dbReference type="EMBL" id="SCKW01000023">
    <property type="protein sequence ID" value="RWZ78998.1"/>
    <property type="molecule type" value="Genomic_DNA"/>
</dbReference>
<keyword evidence="2 6" id="KW-0812">Transmembrane</keyword>
<evidence type="ECO:0000256" key="1">
    <source>
        <dbReference type="ARBA" id="ARBA00004141"/>
    </source>
</evidence>
<evidence type="ECO:0000256" key="5">
    <source>
        <dbReference type="SAM" id="MobiDB-lite"/>
    </source>
</evidence>
<feature type="transmembrane region" description="Helical" evidence="6">
    <location>
        <begin position="69"/>
        <end position="95"/>
    </location>
</feature>
<organism evidence="7 8">
    <name type="scientific">Candidatus Chaera renei</name>
    <dbReference type="NCBI Taxonomy" id="2506947"/>
    <lineage>
        <taxon>Bacteria</taxon>
        <taxon>Candidatus Saccharimonadota</taxon>
        <taxon>Candidatus Saccharimonadia</taxon>
        <taxon>Candidatus Saccharimonadales</taxon>
        <taxon>Candidatus Saccharimonadaceae</taxon>
        <taxon>Candidatus Chaera</taxon>
    </lineage>
</organism>
<protein>
    <recommendedName>
        <fullName evidence="9">Large-conductance mechanosensitive channel</fullName>
    </recommendedName>
</protein>
<evidence type="ECO:0000256" key="6">
    <source>
        <dbReference type="SAM" id="Phobius"/>
    </source>
</evidence>
<dbReference type="InterPro" id="IPR036019">
    <property type="entry name" value="MscL_channel"/>
</dbReference>
<evidence type="ECO:0000256" key="4">
    <source>
        <dbReference type="ARBA" id="ARBA00023136"/>
    </source>
</evidence>
<evidence type="ECO:0000313" key="7">
    <source>
        <dbReference type="EMBL" id="RWZ78998.1"/>
    </source>
</evidence>
<dbReference type="AlphaFoldDB" id="A0A4V1J7K3"/>
<keyword evidence="3 6" id="KW-1133">Transmembrane helix</keyword>
<dbReference type="PANTHER" id="PTHR30266:SF2">
    <property type="entry name" value="LARGE-CONDUCTANCE MECHANOSENSITIVE CHANNEL"/>
    <property type="match status" value="1"/>
</dbReference>
<comment type="subcellular location">
    <subcellularLocation>
        <location evidence="1">Membrane</location>
        <topology evidence="1">Multi-pass membrane protein</topology>
    </subcellularLocation>
</comment>
<evidence type="ECO:0008006" key="9">
    <source>
        <dbReference type="Google" id="ProtNLM"/>
    </source>
</evidence>
<reference evidence="7" key="1">
    <citation type="submission" date="2019-01" db="EMBL/GenBank/DDBJ databases">
        <title>Genomic signatures and co-occurrence patterns of the ultra-small Saccharimodia (Patescibacteria phylum) suggest a symbiotic lifestyle.</title>
        <authorList>
            <person name="Lemos L."/>
            <person name="Medeiros J."/>
            <person name="Andreote F."/>
            <person name="Fernandes G."/>
            <person name="Varani A."/>
            <person name="Oliveira G."/>
            <person name="Pylro V."/>
        </authorList>
    </citation>
    <scope>NUCLEOTIDE SEQUENCE [LARGE SCALE GENOMIC DNA]</scope>
    <source>
        <strain evidence="7">AMD01</strain>
    </source>
</reference>
<keyword evidence="8" id="KW-1185">Reference proteome</keyword>